<dbReference type="Proteomes" id="UP000010471">
    <property type="component" value="Plasmid pMIC7113.01"/>
</dbReference>
<sequence length="176" mass="20534">MRHTDWLRLKTQGENICAVLRQQGYQCRKQNRRLSWKVSKESISYVLTWLPTPIDEWSLIPKNTEPERSKIMSLVQSALSEDKGILKPDDQAEDAENLEQRCPRKPISTSPHLGGDSTRPWAIVRLLPDLRRYTVARFYNRSDALDHKRTLNRFMPAAEFEVVFDPPETENKDEQA</sequence>
<reference evidence="2 3" key="1">
    <citation type="submission" date="2012-06" db="EMBL/GenBank/DDBJ databases">
        <title>Finished plasmid 1 of genome of Microcoleus sp. PCC 7113.</title>
        <authorList>
            <consortium name="US DOE Joint Genome Institute"/>
            <person name="Gugger M."/>
            <person name="Coursin T."/>
            <person name="Rippka R."/>
            <person name="Tandeau De Marsac N."/>
            <person name="Huntemann M."/>
            <person name="Wei C.-L."/>
            <person name="Han J."/>
            <person name="Detter J.C."/>
            <person name="Han C."/>
            <person name="Tapia R."/>
            <person name="Chen A."/>
            <person name="Kyrpides N."/>
            <person name="Mavromatis K."/>
            <person name="Markowitz V."/>
            <person name="Szeto E."/>
            <person name="Ivanova N."/>
            <person name="Pagani I."/>
            <person name="Pati A."/>
            <person name="Goodwin L."/>
            <person name="Nordberg H.P."/>
            <person name="Cantor M.N."/>
            <person name="Hua S.X."/>
            <person name="Woyke T."/>
            <person name="Kerfeld C.A."/>
        </authorList>
    </citation>
    <scope>NUCLEOTIDE SEQUENCE [LARGE SCALE GENOMIC DNA]</scope>
    <source>
        <strain evidence="2 3">PCC 7113</strain>
        <plasmid evidence="2 3">pMIC7113.01</plasmid>
    </source>
</reference>
<accession>K9WR26</accession>
<keyword evidence="2" id="KW-0614">Plasmid</keyword>
<evidence type="ECO:0000256" key="1">
    <source>
        <dbReference type="SAM" id="MobiDB-lite"/>
    </source>
</evidence>
<protein>
    <submittedName>
        <fullName evidence="2">Uncharacterized protein</fullName>
    </submittedName>
</protein>
<dbReference type="RefSeq" id="WP_015186139.1">
    <property type="nucleotide sequence ID" value="NC_019739.1"/>
</dbReference>
<dbReference type="KEGG" id="mic:Mic7113_6432"/>
<name>K9WR26_9CYAN</name>
<gene>
    <name evidence="2" type="ORF">Mic7113_6432</name>
</gene>
<evidence type="ECO:0000313" key="3">
    <source>
        <dbReference type="Proteomes" id="UP000010471"/>
    </source>
</evidence>
<organism evidence="2 3">
    <name type="scientific">Allocoleopsis franciscana PCC 7113</name>
    <dbReference type="NCBI Taxonomy" id="1173027"/>
    <lineage>
        <taxon>Bacteria</taxon>
        <taxon>Bacillati</taxon>
        <taxon>Cyanobacteriota</taxon>
        <taxon>Cyanophyceae</taxon>
        <taxon>Coleofasciculales</taxon>
        <taxon>Coleofasciculaceae</taxon>
        <taxon>Allocoleopsis</taxon>
        <taxon>Allocoleopsis franciscana</taxon>
    </lineage>
</organism>
<dbReference type="EMBL" id="CP003631">
    <property type="protein sequence ID" value="AFZ22012.1"/>
    <property type="molecule type" value="Genomic_DNA"/>
</dbReference>
<proteinExistence type="predicted"/>
<evidence type="ECO:0000313" key="2">
    <source>
        <dbReference type="EMBL" id="AFZ22012.1"/>
    </source>
</evidence>
<keyword evidence="3" id="KW-1185">Reference proteome</keyword>
<geneLocation type="plasmid" evidence="2 3">
    <name>pMIC7113.01</name>
</geneLocation>
<dbReference type="OrthoDB" id="489126at2"/>
<dbReference type="HOGENOM" id="CLU_137330_0_0_3"/>
<feature type="region of interest" description="Disordered" evidence="1">
    <location>
        <begin position="88"/>
        <end position="115"/>
    </location>
</feature>
<dbReference type="AlphaFoldDB" id="K9WR26"/>